<comment type="caution">
    <text evidence="3">The sequence shown here is derived from an EMBL/GenBank/DDBJ whole genome shotgun (WGS) entry which is preliminary data.</text>
</comment>
<proteinExistence type="predicted"/>
<dbReference type="Gene3D" id="2.60.40.150">
    <property type="entry name" value="C2 domain"/>
    <property type="match status" value="1"/>
</dbReference>
<dbReference type="PANTHER" id="PTHR46980">
    <property type="entry name" value="TRICALBIN-1-RELATED"/>
    <property type="match status" value="1"/>
</dbReference>
<dbReference type="PANTHER" id="PTHR46980:SF2">
    <property type="entry name" value="TRICALBIN-1-RELATED"/>
    <property type="match status" value="1"/>
</dbReference>
<accession>A0AAD7J3Z6</accession>
<dbReference type="InterPro" id="IPR052455">
    <property type="entry name" value="Tricalbin_domain"/>
</dbReference>
<dbReference type="Proteomes" id="UP001215280">
    <property type="component" value="Unassembled WGS sequence"/>
</dbReference>
<feature type="domain" description="C2" evidence="2">
    <location>
        <begin position="24"/>
        <end position="138"/>
    </location>
</feature>
<dbReference type="AlphaFoldDB" id="A0AAD7J3Z6"/>
<protein>
    <recommendedName>
        <fullName evidence="2">C2 domain-containing protein</fullName>
    </recommendedName>
</protein>
<dbReference type="PROSITE" id="PS50004">
    <property type="entry name" value="C2"/>
    <property type="match status" value="1"/>
</dbReference>
<reference evidence="3" key="1">
    <citation type="submission" date="2023-03" db="EMBL/GenBank/DDBJ databases">
        <title>Massive genome expansion in bonnet fungi (Mycena s.s.) driven by repeated elements and novel gene families across ecological guilds.</title>
        <authorList>
            <consortium name="Lawrence Berkeley National Laboratory"/>
            <person name="Harder C.B."/>
            <person name="Miyauchi S."/>
            <person name="Viragh M."/>
            <person name="Kuo A."/>
            <person name="Thoen E."/>
            <person name="Andreopoulos B."/>
            <person name="Lu D."/>
            <person name="Skrede I."/>
            <person name="Drula E."/>
            <person name="Henrissat B."/>
            <person name="Morin E."/>
            <person name="Kohler A."/>
            <person name="Barry K."/>
            <person name="LaButti K."/>
            <person name="Morin E."/>
            <person name="Salamov A."/>
            <person name="Lipzen A."/>
            <person name="Mereny Z."/>
            <person name="Hegedus B."/>
            <person name="Baldrian P."/>
            <person name="Stursova M."/>
            <person name="Weitz H."/>
            <person name="Taylor A."/>
            <person name="Grigoriev I.V."/>
            <person name="Nagy L.G."/>
            <person name="Martin F."/>
            <person name="Kauserud H."/>
        </authorList>
    </citation>
    <scope>NUCLEOTIDE SEQUENCE</scope>
    <source>
        <strain evidence="3">CBHHK188m</strain>
    </source>
</reference>
<dbReference type="InterPro" id="IPR035892">
    <property type="entry name" value="C2_domain_sf"/>
</dbReference>
<organism evidence="3 4">
    <name type="scientific">Mycena maculata</name>
    <dbReference type="NCBI Taxonomy" id="230809"/>
    <lineage>
        <taxon>Eukaryota</taxon>
        <taxon>Fungi</taxon>
        <taxon>Dikarya</taxon>
        <taxon>Basidiomycota</taxon>
        <taxon>Agaricomycotina</taxon>
        <taxon>Agaricomycetes</taxon>
        <taxon>Agaricomycetidae</taxon>
        <taxon>Agaricales</taxon>
        <taxon>Marasmiineae</taxon>
        <taxon>Mycenaceae</taxon>
        <taxon>Mycena</taxon>
    </lineage>
</organism>
<dbReference type="EMBL" id="JARJLG010000061">
    <property type="protein sequence ID" value="KAJ7756481.1"/>
    <property type="molecule type" value="Genomic_DNA"/>
</dbReference>
<evidence type="ECO:0000259" key="2">
    <source>
        <dbReference type="PROSITE" id="PS50004"/>
    </source>
</evidence>
<evidence type="ECO:0000313" key="4">
    <source>
        <dbReference type="Proteomes" id="UP001215280"/>
    </source>
</evidence>
<keyword evidence="4" id="KW-1185">Reference proteome</keyword>
<dbReference type="SUPFAM" id="SSF49562">
    <property type="entry name" value="C2 domain (Calcium/lipid-binding domain, CaLB)"/>
    <property type="match status" value="1"/>
</dbReference>
<dbReference type="InterPro" id="IPR000008">
    <property type="entry name" value="C2_dom"/>
</dbReference>
<feature type="compositionally biased region" description="Basic and acidic residues" evidence="1">
    <location>
        <begin position="281"/>
        <end position="291"/>
    </location>
</feature>
<sequence length="291" mass="32049">MFCDPGLTKLLAGMLAHSAPCDMNNEELRQASEFDATGAVKIIIQSAHIGDRHGRWKRPPSPFVAIRLNRTRAMTDAQTETYDPSWITQTFFLLVNSPQEELNLVLYDQHAYRKHGLLGAASFDISHLAESGFALDAHLPLLKEKKRRGDLLCSLWYYPISASPEDTTTPGRSISAQVRLGWDAPSIHVTPRRIVAQGAAAWEATHEFLCFDKPSCVLYIDVLDEGRVLGHVSICLTDLVEATLEGRRTWPLSGSAAGKLVASAQWKSLNLASEPSGSSIRRTDPEKSGDV</sequence>
<name>A0AAD7J3Z6_9AGAR</name>
<gene>
    <name evidence="3" type="ORF">DFH07DRAFT_481272</name>
</gene>
<dbReference type="Pfam" id="PF00168">
    <property type="entry name" value="C2"/>
    <property type="match status" value="1"/>
</dbReference>
<evidence type="ECO:0000256" key="1">
    <source>
        <dbReference type="SAM" id="MobiDB-lite"/>
    </source>
</evidence>
<feature type="region of interest" description="Disordered" evidence="1">
    <location>
        <begin position="272"/>
        <end position="291"/>
    </location>
</feature>
<evidence type="ECO:0000313" key="3">
    <source>
        <dbReference type="EMBL" id="KAJ7756481.1"/>
    </source>
</evidence>